<evidence type="ECO:0000313" key="1">
    <source>
        <dbReference type="EMBL" id="KAK3585262.1"/>
    </source>
</evidence>
<sequence>MTLQRHYNDTTTTLQRHYNDTTMTLTHETYRRGRLASGQSSQRFGSSEKSTYLGTDQRWTAGCHLTMWPSEIKTTVELQRHDDGKSPK</sequence>
<dbReference type="EMBL" id="JAEAOA010000438">
    <property type="protein sequence ID" value="KAK3585262.1"/>
    <property type="molecule type" value="Genomic_DNA"/>
</dbReference>
<dbReference type="AlphaFoldDB" id="A0AAE0S4J3"/>
<name>A0AAE0S4J3_9BIVA</name>
<organism evidence="1 2">
    <name type="scientific">Potamilus streckersoni</name>
    <dbReference type="NCBI Taxonomy" id="2493646"/>
    <lineage>
        <taxon>Eukaryota</taxon>
        <taxon>Metazoa</taxon>
        <taxon>Spiralia</taxon>
        <taxon>Lophotrochozoa</taxon>
        <taxon>Mollusca</taxon>
        <taxon>Bivalvia</taxon>
        <taxon>Autobranchia</taxon>
        <taxon>Heteroconchia</taxon>
        <taxon>Palaeoheterodonta</taxon>
        <taxon>Unionida</taxon>
        <taxon>Unionoidea</taxon>
        <taxon>Unionidae</taxon>
        <taxon>Ambleminae</taxon>
        <taxon>Lampsilini</taxon>
        <taxon>Potamilus</taxon>
    </lineage>
</organism>
<proteinExistence type="predicted"/>
<evidence type="ECO:0000313" key="2">
    <source>
        <dbReference type="Proteomes" id="UP001195483"/>
    </source>
</evidence>
<reference evidence="1" key="1">
    <citation type="journal article" date="2021" name="Genome Biol. Evol.">
        <title>A High-Quality Reference Genome for a Parasitic Bivalve with Doubly Uniparental Inheritance (Bivalvia: Unionida).</title>
        <authorList>
            <person name="Smith C.H."/>
        </authorList>
    </citation>
    <scope>NUCLEOTIDE SEQUENCE</scope>
    <source>
        <strain evidence="1">CHS0354</strain>
    </source>
</reference>
<protein>
    <submittedName>
        <fullName evidence="1">Uncharacterized protein</fullName>
    </submittedName>
</protein>
<dbReference type="Proteomes" id="UP001195483">
    <property type="component" value="Unassembled WGS sequence"/>
</dbReference>
<comment type="caution">
    <text evidence="1">The sequence shown here is derived from an EMBL/GenBank/DDBJ whole genome shotgun (WGS) entry which is preliminary data.</text>
</comment>
<accession>A0AAE0S4J3</accession>
<reference evidence="1" key="2">
    <citation type="journal article" date="2021" name="Genome Biol. Evol.">
        <title>Developing a high-quality reference genome for a parasitic bivalve with doubly uniparental inheritance (Bivalvia: Unionida).</title>
        <authorList>
            <person name="Smith C.H."/>
        </authorList>
    </citation>
    <scope>NUCLEOTIDE SEQUENCE</scope>
    <source>
        <strain evidence="1">CHS0354</strain>
        <tissue evidence="1">Mantle</tissue>
    </source>
</reference>
<feature type="non-terminal residue" evidence="1">
    <location>
        <position position="88"/>
    </location>
</feature>
<keyword evidence="2" id="KW-1185">Reference proteome</keyword>
<gene>
    <name evidence="1" type="ORF">CHS0354_006311</name>
</gene>
<reference evidence="1" key="3">
    <citation type="submission" date="2023-05" db="EMBL/GenBank/DDBJ databases">
        <authorList>
            <person name="Smith C.H."/>
        </authorList>
    </citation>
    <scope>NUCLEOTIDE SEQUENCE</scope>
    <source>
        <strain evidence="1">CHS0354</strain>
        <tissue evidence="1">Mantle</tissue>
    </source>
</reference>